<reference evidence="2 3" key="1">
    <citation type="submission" date="2019-03" db="EMBL/GenBank/DDBJ databases">
        <title>Horizontal Gene Transfer Machinery in Histophilus somni.</title>
        <authorList>
            <person name="Mostafa Nazari M."/>
            <person name="Liljebjelke K."/>
        </authorList>
    </citation>
    <scope>NUCLEOTIDE SEQUENCE [LARGE SCALE GENOMIC DNA]</scope>
    <source>
        <strain evidence="2 3">UOC-EPH-KLM-04</strain>
    </source>
</reference>
<dbReference type="InterPro" id="IPR052411">
    <property type="entry name" value="c-mor_Regulatory_Protein"/>
</dbReference>
<dbReference type="PANTHER" id="PTHR37812:SF1">
    <property type="entry name" value="MU-LIKE PROPHAGE FLUMU PROTEIN C"/>
    <property type="match status" value="1"/>
</dbReference>
<comment type="caution">
    <text evidence="2">The sequence shown here is derived from an EMBL/GenBank/DDBJ whole genome shotgun (WGS) entry which is preliminary data.</text>
</comment>
<dbReference type="SUPFAM" id="SSF46689">
    <property type="entry name" value="Homeodomain-like"/>
    <property type="match status" value="1"/>
</dbReference>
<dbReference type="EMBL" id="SNRV01000001">
    <property type="protein sequence ID" value="TEW31412.1"/>
    <property type="molecule type" value="Genomic_DNA"/>
</dbReference>
<evidence type="ECO:0000313" key="2">
    <source>
        <dbReference type="EMBL" id="TEW31412.1"/>
    </source>
</evidence>
<dbReference type="Gene3D" id="1.10.10.60">
    <property type="entry name" value="Homeodomain-like"/>
    <property type="match status" value="1"/>
</dbReference>
<evidence type="ECO:0000313" key="3">
    <source>
        <dbReference type="Proteomes" id="UP000297565"/>
    </source>
</evidence>
<feature type="domain" description="Mor transcription activator" evidence="1">
    <location>
        <begin position="36"/>
        <end position="142"/>
    </location>
</feature>
<name>A0AAX2S4M3_HISSO</name>
<proteinExistence type="predicted"/>
<dbReference type="InterPro" id="IPR009057">
    <property type="entry name" value="Homeodomain-like_sf"/>
</dbReference>
<accession>A0AAX2S4M3</accession>
<dbReference type="PANTHER" id="PTHR37812">
    <property type="entry name" value="MU-LIKE PROPHAGE FLUMU PROTEIN C"/>
    <property type="match status" value="1"/>
</dbReference>
<evidence type="ECO:0000259" key="1">
    <source>
        <dbReference type="Pfam" id="PF08765"/>
    </source>
</evidence>
<dbReference type="RefSeq" id="WP_134244419.1">
    <property type="nucleotide sequence ID" value="NZ_SNRV01000001.1"/>
</dbReference>
<dbReference type="Proteomes" id="UP000297565">
    <property type="component" value="Unassembled WGS sequence"/>
</dbReference>
<sequence length="145" mass="16512">MIVNTANQADLFAEDSQFVGALFDALDHIPDIEIKNRWPTTLANIIDVMRTELVRQGLAQDSANKQASKLVGVIAHYFGGQSIYLPTGDKLKEALRNTAIYQDFTGNNVPELVRKYQLSESHIYAIIREQRALYRRRNQPELCFD</sequence>
<gene>
    <name evidence="2" type="ORF">E2R48_00695</name>
</gene>
<dbReference type="InterPro" id="IPR014875">
    <property type="entry name" value="Mor_transcription_activator"/>
</dbReference>
<protein>
    <submittedName>
        <fullName evidence="2">Transcriptional regulator</fullName>
    </submittedName>
</protein>
<dbReference type="AlphaFoldDB" id="A0AAX2S4M3"/>
<dbReference type="Pfam" id="PF08765">
    <property type="entry name" value="Mor"/>
    <property type="match status" value="1"/>
</dbReference>
<organism evidence="2 3">
    <name type="scientific">Histophilus somni</name>
    <name type="common">Haemophilus somnus</name>
    <dbReference type="NCBI Taxonomy" id="731"/>
    <lineage>
        <taxon>Bacteria</taxon>
        <taxon>Pseudomonadati</taxon>
        <taxon>Pseudomonadota</taxon>
        <taxon>Gammaproteobacteria</taxon>
        <taxon>Pasteurellales</taxon>
        <taxon>Pasteurellaceae</taxon>
        <taxon>Histophilus</taxon>
    </lineage>
</organism>